<evidence type="ECO:0000313" key="3">
    <source>
        <dbReference type="Proteomes" id="UP000758603"/>
    </source>
</evidence>
<dbReference type="InterPro" id="IPR002575">
    <property type="entry name" value="Aminoglycoside_PTrfase"/>
</dbReference>
<dbReference type="Proteomes" id="UP000758603">
    <property type="component" value="Unassembled WGS sequence"/>
</dbReference>
<dbReference type="OrthoDB" id="5404599at2759"/>
<dbReference type="InterPro" id="IPR011009">
    <property type="entry name" value="Kinase-like_dom_sf"/>
</dbReference>
<sequence length="346" mass="39968">MIPSRIMGRSWKDQFLPPKLIHEWVSVFSRRLDSSDLPGAHEVLMFLNIIRDIFDVGETGTDPRTRDRPRFSEIHLEPKPIPSSLIKTGSLVSPSEAANMELVRSLQTNIAVPKVLGVWQAHETGWWCIKMSYIEGVSLEKVYDTLDDEEKECIAKQLKQFLKRIRTRTSKVAIAAADTMPSHDQMLQNYQTVYRNEEEFRSHIVDGFLDRVGEDSIFGNVDTEVEKIAEELRCLNVEDTYNFVFTHGNFTPRNVLIMPRPMDHGGPKVVGILDWSQAGYYPVYWEYVKAHCCEQVEVLEKGGWRVMEPSFLEDQMPDRLLEERYNVVALCFKKAYRKVWGYGGDN</sequence>
<dbReference type="EMBL" id="JAGPXC010000008">
    <property type="protein sequence ID" value="KAH6647513.1"/>
    <property type="molecule type" value="Genomic_DNA"/>
</dbReference>
<dbReference type="PANTHER" id="PTHR21310">
    <property type="entry name" value="AMINOGLYCOSIDE PHOSPHOTRANSFERASE-RELATED-RELATED"/>
    <property type="match status" value="1"/>
</dbReference>
<keyword evidence="2" id="KW-0808">Transferase</keyword>
<name>A0A9P8UD17_9PEZI</name>
<dbReference type="RefSeq" id="XP_045954025.1">
    <property type="nucleotide sequence ID" value="XM_046096612.1"/>
</dbReference>
<feature type="domain" description="Aminoglycoside phosphotransferase" evidence="1">
    <location>
        <begin position="96"/>
        <end position="290"/>
    </location>
</feature>
<accession>A0A9P8UD17</accession>
<dbReference type="GeneID" id="70125504"/>
<dbReference type="GO" id="GO:0016301">
    <property type="term" value="F:kinase activity"/>
    <property type="evidence" value="ECO:0007669"/>
    <property type="project" value="UniProtKB-KW"/>
</dbReference>
<gene>
    <name evidence="2" type="ORF">BKA67DRAFT_389725</name>
</gene>
<dbReference type="InterPro" id="IPR051678">
    <property type="entry name" value="AGP_Transferase"/>
</dbReference>
<reference evidence="2" key="1">
    <citation type="journal article" date="2021" name="Nat. Commun.">
        <title>Genetic determinants of endophytism in the Arabidopsis root mycobiome.</title>
        <authorList>
            <person name="Mesny F."/>
            <person name="Miyauchi S."/>
            <person name="Thiergart T."/>
            <person name="Pickel B."/>
            <person name="Atanasova L."/>
            <person name="Karlsson M."/>
            <person name="Huettel B."/>
            <person name="Barry K.W."/>
            <person name="Haridas S."/>
            <person name="Chen C."/>
            <person name="Bauer D."/>
            <person name="Andreopoulos W."/>
            <person name="Pangilinan J."/>
            <person name="LaButti K."/>
            <person name="Riley R."/>
            <person name="Lipzen A."/>
            <person name="Clum A."/>
            <person name="Drula E."/>
            <person name="Henrissat B."/>
            <person name="Kohler A."/>
            <person name="Grigoriev I.V."/>
            <person name="Martin F.M."/>
            <person name="Hacquard S."/>
        </authorList>
    </citation>
    <scope>NUCLEOTIDE SEQUENCE</scope>
    <source>
        <strain evidence="2">MPI-SDFR-AT-0073</strain>
    </source>
</reference>
<evidence type="ECO:0000259" key="1">
    <source>
        <dbReference type="Pfam" id="PF01636"/>
    </source>
</evidence>
<organism evidence="2 3">
    <name type="scientific">Truncatella angustata</name>
    <dbReference type="NCBI Taxonomy" id="152316"/>
    <lineage>
        <taxon>Eukaryota</taxon>
        <taxon>Fungi</taxon>
        <taxon>Dikarya</taxon>
        <taxon>Ascomycota</taxon>
        <taxon>Pezizomycotina</taxon>
        <taxon>Sordariomycetes</taxon>
        <taxon>Xylariomycetidae</taxon>
        <taxon>Amphisphaeriales</taxon>
        <taxon>Sporocadaceae</taxon>
        <taxon>Truncatella</taxon>
    </lineage>
</organism>
<evidence type="ECO:0000313" key="2">
    <source>
        <dbReference type="EMBL" id="KAH6647513.1"/>
    </source>
</evidence>
<protein>
    <submittedName>
        <fullName evidence="2">Kinase-like domain-containing protein</fullName>
    </submittedName>
</protein>
<proteinExistence type="predicted"/>
<dbReference type="Gene3D" id="3.90.1200.10">
    <property type="match status" value="1"/>
</dbReference>
<dbReference type="SUPFAM" id="SSF56112">
    <property type="entry name" value="Protein kinase-like (PK-like)"/>
    <property type="match status" value="1"/>
</dbReference>
<keyword evidence="2" id="KW-0418">Kinase</keyword>
<keyword evidence="3" id="KW-1185">Reference proteome</keyword>
<dbReference type="PANTHER" id="PTHR21310:SF58">
    <property type="entry name" value="AMINOGLYCOSIDE PHOSPHOTRANSFERASE DOMAIN-CONTAINING PROTEIN"/>
    <property type="match status" value="1"/>
</dbReference>
<comment type="caution">
    <text evidence="2">The sequence shown here is derived from an EMBL/GenBank/DDBJ whole genome shotgun (WGS) entry which is preliminary data.</text>
</comment>
<dbReference type="AlphaFoldDB" id="A0A9P8UD17"/>
<dbReference type="Pfam" id="PF01636">
    <property type="entry name" value="APH"/>
    <property type="match status" value="1"/>
</dbReference>